<evidence type="ECO:0000256" key="2">
    <source>
        <dbReference type="ARBA" id="ARBA00008685"/>
    </source>
</evidence>
<evidence type="ECO:0000256" key="7">
    <source>
        <dbReference type="ARBA" id="ARBA00023170"/>
    </source>
</evidence>
<dbReference type="Gene3D" id="1.10.287.70">
    <property type="match status" value="1"/>
</dbReference>
<keyword evidence="7" id="KW-0675">Receptor</keyword>
<evidence type="ECO:0000256" key="6">
    <source>
        <dbReference type="ARBA" id="ARBA00023136"/>
    </source>
</evidence>
<comment type="subcellular location">
    <subcellularLocation>
        <location evidence="1">Cell membrane</location>
        <topology evidence="1">Multi-pass membrane protein</topology>
    </subcellularLocation>
</comment>
<sequence>MNSLEFISKFRTHSSILVIVKDIETFDFNSLHQISLQQGLNIKVLLEKAEEAGDSLYPSNEVDFVLYSTFGTIMLDTTGVSSYQWDPLYELKKSNKSFQVVGFSCPPYVVDDNNNLTGLDVELVKLILRNWPIYFKILKEKTNPYPNMEQMLKNRTVDMSSCASWLTLKIFATKASLTSTYAEQCFTFLVHKPSRLPDSTFMFQCFQLRVWYFIIFVICVLVFSMTIFQRVSSEKKVKVEQSLIFVLNRLVGNSFEEKYTSRSKLPRNMAIFWSVCSLLIITYYNAGLTSILQYPRVDLQINSVDDMVKMNIHWLEHENKGLKAYLRSYGGIYADIANLFIYEKNVSVINMKIRSGKFALPVEVLPGGGLRKQEILDEYGRNNMKVLPKCLIKHYSVYILQSNSPYQRFISRKILEIISYGFVEILFKKAVDKIHKKIIDGYYSVYTGDVNNILSLSKIQGGFWLILIVWLMGVICLIYERYRKCNII</sequence>
<accession>A0ABD2N1P8</accession>
<dbReference type="AlphaFoldDB" id="A0ABD2N1P8"/>
<keyword evidence="12" id="KW-1185">Reference proteome</keyword>
<dbReference type="Gene3D" id="3.40.190.10">
    <property type="entry name" value="Periplasmic binding protein-like II"/>
    <property type="match status" value="1"/>
</dbReference>
<keyword evidence="3" id="KW-1003">Cell membrane</keyword>
<evidence type="ECO:0000256" key="1">
    <source>
        <dbReference type="ARBA" id="ARBA00004651"/>
    </source>
</evidence>
<gene>
    <name evidence="11" type="ORF">HHI36_014149</name>
</gene>
<dbReference type="GO" id="GO:0050906">
    <property type="term" value="P:detection of stimulus involved in sensory perception"/>
    <property type="evidence" value="ECO:0007669"/>
    <property type="project" value="UniProtKB-ARBA"/>
</dbReference>
<organism evidence="11 12">
    <name type="scientific">Cryptolaemus montrouzieri</name>
    <dbReference type="NCBI Taxonomy" id="559131"/>
    <lineage>
        <taxon>Eukaryota</taxon>
        <taxon>Metazoa</taxon>
        <taxon>Ecdysozoa</taxon>
        <taxon>Arthropoda</taxon>
        <taxon>Hexapoda</taxon>
        <taxon>Insecta</taxon>
        <taxon>Pterygota</taxon>
        <taxon>Neoptera</taxon>
        <taxon>Endopterygota</taxon>
        <taxon>Coleoptera</taxon>
        <taxon>Polyphaga</taxon>
        <taxon>Cucujiformia</taxon>
        <taxon>Coccinelloidea</taxon>
        <taxon>Coccinellidae</taxon>
        <taxon>Scymninae</taxon>
        <taxon>Scymnini</taxon>
        <taxon>Cryptolaemus</taxon>
    </lineage>
</organism>
<dbReference type="InterPro" id="IPR052192">
    <property type="entry name" value="Insect_Ionotropic_Sensory_Rcpt"/>
</dbReference>
<keyword evidence="5 9" id="KW-1133">Transmembrane helix</keyword>
<dbReference type="PANTHER" id="PTHR42643">
    <property type="entry name" value="IONOTROPIC RECEPTOR 20A-RELATED"/>
    <property type="match status" value="1"/>
</dbReference>
<comment type="caution">
    <text evidence="11">The sequence shown here is derived from an EMBL/GenBank/DDBJ whole genome shotgun (WGS) entry which is preliminary data.</text>
</comment>
<feature type="transmembrane region" description="Helical" evidence="9">
    <location>
        <begin position="210"/>
        <end position="228"/>
    </location>
</feature>
<evidence type="ECO:0000259" key="10">
    <source>
        <dbReference type="Pfam" id="PF00060"/>
    </source>
</evidence>
<dbReference type="InterPro" id="IPR001320">
    <property type="entry name" value="Iontro_rcpt_C"/>
</dbReference>
<keyword evidence="4 9" id="KW-0812">Transmembrane</keyword>
<comment type="similarity">
    <text evidence="2">Belongs to the glutamate-gated ion channel (TC 1.A.10.1) family.</text>
</comment>
<dbReference type="PANTHER" id="PTHR42643:SF35">
    <property type="entry name" value="IONOTROPIC RECEPTOR 68A, ISOFORM A"/>
    <property type="match status" value="1"/>
</dbReference>
<dbReference type="EMBL" id="JABFTP020000062">
    <property type="protein sequence ID" value="KAL3272685.1"/>
    <property type="molecule type" value="Genomic_DNA"/>
</dbReference>
<reference evidence="11 12" key="1">
    <citation type="journal article" date="2021" name="BMC Biol.">
        <title>Horizontally acquired antibacterial genes associated with adaptive radiation of ladybird beetles.</title>
        <authorList>
            <person name="Li H.S."/>
            <person name="Tang X.F."/>
            <person name="Huang Y.H."/>
            <person name="Xu Z.Y."/>
            <person name="Chen M.L."/>
            <person name="Du X.Y."/>
            <person name="Qiu B.Y."/>
            <person name="Chen P.T."/>
            <person name="Zhang W."/>
            <person name="Slipinski A."/>
            <person name="Escalona H.E."/>
            <person name="Waterhouse R.M."/>
            <person name="Zwick A."/>
            <person name="Pang H."/>
        </authorList>
    </citation>
    <scope>NUCLEOTIDE SEQUENCE [LARGE SCALE GENOMIC DNA]</scope>
    <source>
        <strain evidence="11">SYSU2018</strain>
    </source>
</reference>
<feature type="domain" description="Ionotropic glutamate receptor C-terminal" evidence="10">
    <location>
        <begin position="209"/>
        <end position="436"/>
    </location>
</feature>
<dbReference type="Pfam" id="PF00060">
    <property type="entry name" value="Lig_chan"/>
    <property type="match status" value="1"/>
</dbReference>
<evidence type="ECO:0000313" key="11">
    <source>
        <dbReference type="EMBL" id="KAL3272685.1"/>
    </source>
</evidence>
<protein>
    <recommendedName>
        <fullName evidence="10">Ionotropic glutamate receptor C-terminal domain-containing protein</fullName>
    </recommendedName>
</protein>
<dbReference type="GO" id="GO:0005886">
    <property type="term" value="C:plasma membrane"/>
    <property type="evidence" value="ECO:0007669"/>
    <property type="project" value="UniProtKB-SubCell"/>
</dbReference>
<keyword evidence="6 9" id="KW-0472">Membrane</keyword>
<feature type="transmembrane region" description="Helical" evidence="9">
    <location>
        <begin position="268"/>
        <end position="286"/>
    </location>
</feature>
<evidence type="ECO:0000256" key="4">
    <source>
        <dbReference type="ARBA" id="ARBA00022692"/>
    </source>
</evidence>
<dbReference type="Proteomes" id="UP001516400">
    <property type="component" value="Unassembled WGS sequence"/>
</dbReference>
<keyword evidence="8" id="KW-0325">Glycoprotein</keyword>
<evidence type="ECO:0000313" key="12">
    <source>
        <dbReference type="Proteomes" id="UP001516400"/>
    </source>
</evidence>
<feature type="transmembrane region" description="Helical" evidence="9">
    <location>
        <begin position="461"/>
        <end position="479"/>
    </location>
</feature>
<evidence type="ECO:0000256" key="5">
    <source>
        <dbReference type="ARBA" id="ARBA00022989"/>
    </source>
</evidence>
<evidence type="ECO:0000256" key="9">
    <source>
        <dbReference type="SAM" id="Phobius"/>
    </source>
</evidence>
<evidence type="ECO:0000256" key="8">
    <source>
        <dbReference type="ARBA" id="ARBA00023180"/>
    </source>
</evidence>
<name>A0ABD2N1P8_9CUCU</name>
<dbReference type="SUPFAM" id="SSF53850">
    <property type="entry name" value="Periplasmic binding protein-like II"/>
    <property type="match status" value="1"/>
</dbReference>
<proteinExistence type="inferred from homology"/>
<evidence type="ECO:0000256" key="3">
    <source>
        <dbReference type="ARBA" id="ARBA00022475"/>
    </source>
</evidence>